<dbReference type="RefSeq" id="WP_161702260.1">
    <property type="nucleotide sequence ID" value="NZ_JAAAHS010000266.1"/>
</dbReference>
<dbReference type="InterPro" id="IPR020802">
    <property type="entry name" value="TesA-like"/>
</dbReference>
<accession>A0A964XPU7</accession>
<dbReference type="SMART" id="SM00824">
    <property type="entry name" value="PKS_TE"/>
    <property type="match status" value="1"/>
</dbReference>
<keyword evidence="5" id="KW-1185">Reference proteome</keyword>
<comment type="similarity">
    <text evidence="1">Belongs to the thioesterase family.</text>
</comment>
<feature type="domain" description="Thioesterase TesA-like" evidence="3">
    <location>
        <begin position="20"/>
        <end position="210"/>
    </location>
</feature>
<dbReference type="InterPro" id="IPR012223">
    <property type="entry name" value="TEII"/>
</dbReference>
<dbReference type="Gene3D" id="3.40.50.1820">
    <property type="entry name" value="alpha/beta hydrolase"/>
    <property type="match status" value="1"/>
</dbReference>
<dbReference type="SUPFAM" id="SSF53474">
    <property type="entry name" value="alpha/beta-Hydrolases"/>
    <property type="match status" value="1"/>
</dbReference>
<dbReference type="PANTHER" id="PTHR11487:SF0">
    <property type="entry name" value="S-ACYL FATTY ACID SYNTHASE THIOESTERASE, MEDIUM CHAIN"/>
    <property type="match status" value="1"/>
</dbReference>
<gene>
    <name evidence="4" type="ORF">GUY60_26715</name>
</gene>
<dbReference type="GO" id="GO:0008610">
    <property type="term" value="P:lipid biosynthetic process"/>
    <property type="evidence" value="ECO:0007669"/>
    <property type="project" value="TreeGrafter"/>
</dbReference>
<dbReference type="PANTHER" id="PTHR11487">
    <property type="entry name" value="THIOESTERASE"/>
    <property type="match status" value="1"/>
</dbReference>
<dbReference type="InterPro" id="IPR029058">
    <property type="entry name" value="AB_hydrolase_fold"/>
</dbReference>
<dbReference type="AlphaFoldDB" id="A0A964XPU7"/>
<protein>
    <submittedName>
        <fullName evidence="4">Alpha/beta fold hydrolase</fullName>
    </submittedName>
</protein>
<evidence type="ECO:0000259" key="3">
    <source>
        <dbReference type="SMART" id="SM00824"/>
    </source>
</evidence>
<dbReference type="OrthoDB" id="8480037at2"/>
<proteinExistence type="inferred from homology"/>
<evidence type="ECO:0000313" key="5">
    <source>
        <dbReference type="Proteomes" id="UP000598297"/>
    </source>
</evidence>
<evidence type="ECO:0000256" key="2">
    <source>
        <dbReference type="ARBA" id="ARBA00022801"/>
    </source>
</evidence>
<dbReference type="Proteomes" id="UP000598297">
    <property type="component" value="Unassembled WGS sequence"/>
</dbReference>
<dbReference type="InterPro" id="IPR001031">
    <property type="entry name" value="Thioesterase"/>
</dbReference>
<organism evidence="4 5">
    <name type="scientific">Streptomyces boluensis</name>
    <dbReference type="NCBI Taxonomy" id="1775135"/>
    <lineage>
        <taxon>Bacteria</taxon>
        <taxon>Bacillati</taxon>
        <taxon>Actinomycetota</taxon>
        <taxon>Actinomycetes</taxon>
        <taxon>Kitasatosporales</taxon>
        <taxon>Streptomycetaceae</taxon>
        <taxon>Streptomyces</taxon>
    </lineage>
</organism>
<dbReference type="EMBL" id="JAAAHS010000266">
    <property type="protein sequence ID" value="NBE54953.1"/>
    <property type="molecule type" value="Genomic_DNA"/>
</dbReference>
<dbReference type="Pfam" id="PF00975">
    <property type="entry name" value="Thioesterase"/>
    <property type="match status" value="1"/>
</dbReference>
<evidence type="ECO:0000313" key="4">
    <source>
        <dbReference type="EMBL" id="NBE54953.1"/>
    </source>
</evidence>
<sequence>MSSPWLRRFAPKPGAGPRLVCFPHAGGAASAFVPLSRALAPDIDVLAVQYPARQDRRLEPPAASLVSLAEHIADAVTAELGDGQPYAFFGHSMGAALAYETARRLRASNGRPPVRLFLSGRGAPTPEPGASDVVHGDAELIAKVRHLGGTATGVLDEPDLLDMVLPALRADYALLSGYHWTPGPPLDVPFSVLIGDADPVVTVTDAEAWLDESALPGEFHLFPGGHFYLDVLTGEVAEVVRVAMSGAAAVG</sequence>
<reference evidence="4" key="1">
    <citation type="submission" date="2020-01" db="EMBL/GenBank/DDBJ databases">
        <title>Whole-genome analyses of novel actinobacteria.</title>
        <authorList>
            <person name="Sahin N."/>
        </authorList>
    </citation>
    <scope>NUCLEOTIDE SEQUENCE</scope>
    <source>
        <strain evidence="4">YC537</strain>
    </source>
</reference>
<dbReference type="GO" id="GO:0016787">
    <property type="term" value="F:hydrolase activity"/>
    <property type="evidence" value="ECO:0007669"/>
    <property type="project" value="UniProtKB-KW"/>
</dbReference>
<name>A0A964XPU7_9ACTN</name>
<keyword evidence="2 4" id="KW-0378">Hydrolase</keyword>
<evidence type="ECO:0000256" key="1">
    <source>
        <dbReference type="ARBA" id="ARBA00007169"/>
    </source>
</evidence>
<comment type="caution">
    <text evidence="4">The sequence shown here is derived from an EMBL/GenBank/DDBJ whole genome shotgun (WGS) entry which is preliminary data.</text>
</comment>